<dbReference type="InterPro" id="IPR022751">
    <property type="entry name" value="Alpha_mannosyltransferase"/>
</dbReference>
<evidence type="ECO:0000256" key="10">
    <source>
        <dbReference type="SAM" id="Phobius"/>
    </source>
</evidence>
<dbReference type="SUPFAM" id="SSF53448">
    <property type="entry name" value="Nucleotide-diphospho-sugar transferases"/>
    <property type="match status" value="1"/>
</dbReference>
<keyword evidence="12" id="KW-1185">Reference proteome</keyword>
<keyword evidence="9 10" id="KW-0472">Membrane</keyword>
<dbReference type="PANTHER" id="PTHR31646">
    <property type="entry name" value="ALPHA-1,2-MANNOSYLTRANSFERASE MNN2"/>
    <property type="match status" value="1"/>
</dbReference>
<dbReference type="Pfam" id="PF11051">
    <property type="entry name" value="Mannosyl_trans3"/>
    <property type="match status" value="1"/>
</dbReference>
<accession>A0A642UTN6</accession>
<dbReference type="GeneID" id="54780236"/>
<keyword evidence="7 10" id="KW-1133">Transmembrane helix</keyword>
<comment type="caution">
    <text evidence="11">The sequence shown here is derived from an EMBL/GenBank/DDBJ whole genome shotgun (WGS) entry which is preliminary data.</text>
</comment>
<dbReference type="OrthoDB" id="430354at2759"/>
<evidence type="ECO:0000256" key="5">
    <source>
        <dbReference type="ARBA" id="ARBA00022692"/>
    </source>
</evidence>
<dbReference type="PANTHER" id="PTHR31646:SF1">
    <property type="entry name" value="ALPHA-1,2-MANNOSYLTRANSFERASE MNN2"/>
    <property type="match status" value="1"/>
</dbReference>
<dbReference type="GO" id="GO:0046354">
    <property type="term" value="P:mannan biosynthetic process"/>
    <property type="evidence" value="ECO:0007669"/>
    <property type="project" value="UniProtKB-ARBA"/>
</dbReference>
<dbReference type="Proteomes" id="UP000449547">
    <property type="component" value="Unassembled WGS sequence"/>
</dbReference>
<dbReference type="EMBL" id="SWFT01000050">
    <property type="protein sequence ID" value="KAA8905155.1"/>
    <property type="molecule type" value="Genomic_DNA"/>
</dbReference>
<keyword evidence="6" id="KW-0735">Signal-anchor</keyword>
<evidence type="ECO:0000256" key="4">
    <source>
        <dbReference type="ARBA" id="ARBA00022679"/>
    </source>
</evidence>
<evidence type="ECO:0000256" key="6">
    <source>
        <dbReference type="ARBA" id="ARBA00022968"/>
    </source>
</evidence>
<evidence type="ECO:0000256" key="2">
    <source>
        <dbReference type="ARBA" id="ARBA00004922"/>
    </source>
</evidence>
<dbReference type="OMA" id="YQYKMLA"/>
<keyword evidence="8" id="KW-0333">Golgi apparatus</keyword>
<comment type="subcellular location">
    <subcellularLocation>
        <location evidence="1">Golgi apparatus membrane</location>
        <topology evidence="1">Single-pass type II membrane protein</topology>
    </subcellularLocation>
</comment>
<feature type="transmembrane region" description="Helical" evidence="10">
    <location>
        <begin position="12"/>
        <end position="29"/>
    </location>
</feature>
<protein>
    <recommendedName>
        <fullName evidence="13">Alpha-1,2-mannosyltransferase</fullName>
    </recommendedName>
</protein>
<sequence length="566" mass="65384">MWRHTFLRHRLKLLLIAVLLVIVLQLVYYRPKIIEPYLDMAMPAPKEDPEKAKIRNLSVFFDDLEKYAIDAPSLKGNYKTEKAFEKFASNDDFMFNKEYLENVLEISDETQAKMTDSHTRYVNDRINQLLENYGVSTFGANLPSDADWSQYHGSKGYVLVGGGKYSWLSYLVIRQLRASGSELPAELFIPSSTEYEADFCEKVLPKYNARCNVFNDTLGYDLKRRFNLGGFQFKMLALLTSKFEQILYLDSDDFPVRNPDYLFEGTKFKETGLVIWPDAWARTTNPKFFEIAGKPVKERKVRWSKFDDKEAERQGTQLKPLEEYKFSESRFHDFEGALPDPTSETGQLLVDKTRQLKTLLLALYYNVFGPNFYYPIMTQGSAGEGDKETFIAAAHVLGEPYYQTEKGMAWLGYNREDKDGQFDSKALGHWDPDDSAKDDKDDAKLLFMHLSYPKYYPDWLVNNHELVSKKSGKDVRMYPSTYEKIGYDFDLRALQLFTMGACSNYYGDDGKPVDATEGIDSSEFMGPHLAYIAGMERLPQWCEKVFIPHLKWLKSTTEYPDTSVVV</sequence>
<reference evidence="11 12" key="1">
    <citation type="submission" date="2019-07" db="EMBL/GenBank/DDBJ databases">
        <title>Genome assembly of two rare yeast pathogens: Diutina rugosa and Trichomonascus ciferrii.</title>
        <authorList>
            <person name="Mixao V."/>
            <person name="Saus E."/>
            <person name="Hansen A."/>
            <person name="Lass-Flor C."/>
            <person name="Gabaldon T."/>
        </authorList>
    </citation>
    <scope>NUCLEOTIDE SEQUENCE [LARGE SCALE GENOMIC DNA]</scope>
    <source>
        <strain evidence="11 12">CBS 613</strain>
    </source>
</reference>
<comment type="pathway">
    <text evidence="2">Protein modification; protein glycosylation.</text>
</comment>
<evidence type="ECO:0000256" key="1">
    <source>
        <dbReference type="ARBA" id="ARBA00004323"/>
    </source>
</evidence>
<dbReference type="InterPro" id="IPR029044">
    <property type="entry name" value="Nucleotide-diphossugar_trans"/>
</dbReference>
<dbReference type="GO" id="GO:0000139">
    <property type="term" value="C:Golgi membrane"/>
    <property type="evidence" value="ECO:0007669"/>
    <property type="project" value="UniProtKB-SubCell"/>
</dbReference>
<comment type="similarity">
    <text evidence="3">Belongs to the MNN1/MNT family.</text>
</comment>
<evidence type="ECO:0000256" key="7">
    <source>
        <dbReference type="ARBA" id="ARBA00022989"/>
    </source>
</evidence>
<proteinExistence type="inferred from homology"/>
<evidence type="ECO:0000256" key="3">
    <source>
        <dbReference type="ARBA" id="ARBA00009105"/>
    </source>
</evidence>
<evidence type="ECO:0000256" key="9">
    <source>
        <dbReference type="ARBA" id="ARBA00023136"/>
    </source>
</evidence>
<dbReference type="AlphaFoldDB" id="A0A642UTN6"/>
<evidence type="ECO:0000256" key="8">
    <source>
        <dbReference type="ARBA" id="ARBA00023034"/>
    </source>
</evidence>
<keyword evidence="5 10" id="KW-0812">Transmembrane</keyword>
<dbReference type="RefSeq" id="XP_034013541.1">
    <property type="nucleotide sequence ID" value="XM_034154142.1"/>
</dbReference>
<evidence type="ECO:0000313" key="11">
    <source>
        <dbReference type="EMBL" id="KAA8905155.1"/>
    </source>
</evidence>
<keyword evidence="4" id="KW-0808">Transferase</keyword>
<evidence type="ECO:0000313" key="12">
    <source>
        <dbReference type="Proteomes" id="UP000449547"/>
    </source>
</evidence>
<organism evidence="11 12">
    <name type="scientific">Diutina rugosa</name>
    <name type="common">Yeast</name>
    <name type="synonym">Candida rugosa</name>
    <dbReference type="NCBI Taxonomy" id="5481"/>
    <lineage>
        <taxon>Eukaryota</taxon>
        <taxon>Fungi</taxon>
        <taxon>Dikarya</taxon>
        <taxon>Ascomycota</taxon>
        <taxon>Saccharomycotina</taxon>
        <taxon>Pichiomycetes</taxon>
        <taxon>Debaryomycetaceae</taxon>
        <taxon>Diutina</taxon>
    </lineage>
</organism>
<evidence type="ECO:0008006" key="13">
    <source>
        <dbReference type="Google" id="ProtNLM"/>
    </source>
</evidence>
<dbReference type="VEuPathDB" id="FungiDB:DIURU_001583"/>
<name>A0A642UTN6_DIURU</name>
<gene>
    <name evidence="11" type="ORF">DIURU_001583</name>
</gene>
<dbReference type="GO" id="GO:0000026">
    <property type="term" value="F:alpha-1,2-mannosyltransferase activity"/>
    <property type="evidence" value="ECO:0007669"/>
    <property type="project" value="TreeGrafter"/>
</dbReference>